<sequence>MENPEQITAALKQFIGSGIIYQHWLGIGFTEGVKYLADAAEAYWLIDSIASHQTKRFLSNTKLQNFQIWLLSVKEKSGTLICEWDTGKEVLRQEIEYTDFPINSIKVYLISKVLMLPTEY</sequence>
<feature type="domain" description="DUF6876" evidence="1">
    <location>
        <begin position="6"/>
        <end position="120"/>
    </location>
</feature>
<evidence type="ECO:0000313" key="3">
    <source>
        <dbReference type="Proteomes" id="UP000813215"/>
    </source>
</evidence>
<protein>
    <recommendedName>
        <fullName evidence="1">DUF6876 domain-containing protein</fullName>
    </recommendedName>
</protein>
<organism evidence="2 3">
    <name type="scientific">Pelatocladus maniniholoensis HA4357-MV3</name>
    <dbReference type="NCBI Taxonomy" id="1117104"/>
    <lineage>
        <taxon>Bacteria</taxon>
        <taxon>Bacillati</taxon>
        <taxon>Cyanobacteriota</taxon>
        <taxon>Cyanophyceae</taxon>
        <taxon>Nostocales</taxon>
        <taxon>Nostocaceae</taxon>
        <taxon>Pelatocladus</taxon>
    </lineage>
</organism>
<evidence type="ECO:0000313" key="2">
    <source>
        <dbReference type="EMBL" id="MBW4431048.1"/>
    </source>
</evidence>
<dbReference type="Pfam" id="PF21781">
    <property type="entry name" value="DUF6876"/>
    <property type="match status" value="1"/>
</dbReference>
<comment type="caution">
    <text evidence="2">The sequence shown here is derived from an EMBL/GenBank/DDBJ whole genome shotgun (WGS) entry which is preliminary data.</text>
</comment>
<reference evidence="2" key="2">
    <citation type="journal article" date="2022" name="Microbiol. Resour. Announc.">
        <title>Metagenome Sequencing to Explore Phylogenomics of Terrestrial Cyanobacteria.</title>
        <authorList>
            <person name="Ward R.D."/>
            <person name="Stajich J.E."/>
            <person name="Johansen J.R."/>
            <person name="Huntemann M."/>
            <person name="Clum A."/>
            <person name="Foster B."/>
            <person name="Foster B."/>
            <person name="Roux S."/>
            <person name="Palaniappan K."/>
            <person name="Varghese N."/>
            <person name="Mukherjee S."/>
            <person name="Reddy T.B.K."/>
            <person name="Daum C."/>
            <person name="Copeland A."/>
            <person name="Chen I.A."/>
            <person name="Ivanova N.N."/>
            <person name="Kyrpides N.C."/>
            <person name="Shapiro N."/>
            <person name="Eloe-Fadrosh E.A."/>
            <person name="Pietrasiak N."/>
        </authorList>
    </citation>
    <scope>NUCLEOTIDE SEQUENCE</scope>
    <source>
        <strain evidence="2">HA4357-MV3</strain>
    </source>
</reference>
<dbReference type="EMBL" id="JAHHHW010000045">
    <property type="protein sequence ID" value="MBW4431048.1"/>
    <property type="molecule type" value="Genomic_DNA"/>
</dbReference>
<evidence type="ECO:0000259" key="1">
    <source>
        <dbReference type="Pfam" id="PF21781"/>
    </source>
</evidence>
<reference evidence="2" key="1">
    <citation type="submission" date="2021-05" db="EMBL/GenBank/DDBJ databases">
        <authorList>
            <person name="Pietrasiak N."/>
            <person name="Ward R."/>
            <person name="Stajich J.E."/>
            <person name="Kurbessoian T."/>
        </authorList>
    </citation>
    <scope>NUCLEOTIDE SEQUENCE</scope>
    <source>
        <strain evidence="2">HA4357-MV3</strain>
    </source>
</reference>
<accession>A0A9E3H5B4</accession>
<dbReference type="AlphaFoldDB" id="A0A9E3H5B4"/>
<dbReference type="InterPro" id="IPR049241">
    <property type="entry name" value="DUF6876"/>
</dbReference>
<gene>
    <name evidence="2" type="ORF">KME28_04745</name>
</gene>
<proteinExistence type="predicted"/>
<dbReference type="Proteomes" id="UP000813215">
    <property type="component" value="Unassembled WGS sequence"/>
</dbReference>
<name>A0A9E3H5B4_9NOST</name>